<keyword evidence="3" id="KW-1185">Reference proteome</keyword>
<gene>
    <name evidence="2" type="ORF">GSOID_T00003236001</name>
</gene>
<dbReference type="SFLD" id="SFLDS00003">
    <property type="entry name" value="Haloacid_Dehalogenase"/>
    <property type="match status" value="1"/>
</dbReference>
<dbReference type="Gene3D" id="3.40.50.1000">
    <property type="entry name" value="HAD superfamily/HAD-like"/>
    <property type="match status" value="1"/>
</dbReference>
<dbReference type="Proteomes" id="UP000001307">
    <property type="component" value="Unassembled WGS sequence"/>
</dbReference>
<name>E4X6U0_OIKDI</name>
<proteinExistence type="predicted"/>
<dbReference type="PANTHER" id="PTHR16504:SF4">
    <property type="entry name" value="5'(3')-DEOXYRIBONUCLEOTIDASE"/>
    <property type="match status" value="1"/>
</dbReference>
<dbReference type="AlphaFoldDB" id="E4X6U0"/>
<dbReference type="InParanoid" id="E4X6U0"/>
<evidence type="ECO:0000313" key="2">
    <source>
        <dbReference type="EMBL" id="CBY07878.1"/>
    </source>
</evidence>
<sequence length="201" mass="23731">MANEKKFRVLIDMDGVLCDWEPTFLKTYKEKWPGRPFIPLEERKEFLVRNDYKNQLGIINPNEVYEKEGWFLNLPPVKGAVEAFEYLNSRDDIEVVICSAPITNYNFCVTEKYQWVEKYLGKKAVSQLMLTKDKTIVRGDLLIDDKPLIKGLDSPSWFHALFTAAHNTWFCDYSSNQRRMDSWDIKWLDEFIADLKTRSKN</sequence>
<feature type="active site" description="Nucleophile" evidence="1">
    <location>
        <position position="12"/>
    </location>
</feature>
<dbReference type="GO" id="GO:0009223">
    <property type="term" value="P:pyrimidine deoxyribonucleotide catabolic process"/>
    <property type="evidence" value="ECO:0007669"/>
    <property type="project" value="TreeGrafter"/>
</dbReference>
<dbReference type="EMBL" id="FN653027">
    <property type="protein sequence ID" value="CBY07878.1"/>
    <property type="molecule type" value="Genomic_DNA"/>
</dbReference>
<dbReference type="Pfam" id="PF06941">
    <property type="entry name" value="NT5C"/>
    <property type="match status" value="1"/>
</dbReference>
<dbReference type="InterPro" id="IPR010708">
    <property type="entry name" value="5'(3')-deoxyribonucleotidase"/>
</dbReference>
<evidence type="ECO:0000256" key="1">
    <source>
        <dbReference type="PIRSR" id="PIRSR610708-1"/>
    </source>
</evidence>
<reference evidence="2" key="1">
    <citation type="journal article" date="2010" name="Science">
        <title>Plasticity of animal genome architecture unmasked by rapid evolution of a pelagic tunicate.</title>
        <authorList>
            <person name="Denoeud F."/>
            <person name="Henriet S."/>
            <person name="Mungpakdee S."/>
            <person name="Aury J.M."/>
            <person name="Da Silva C."/>
            <person name="Brinkmann H."/>
            <person name="Mikhaleva J."/>
            <person name="Olsen L.C."/>
            <person name="Jubin C."/>
            <person name="Canestro C."/>
            <person name="Bouquet J.M."/>
            <person name="Danks G."/>
            <person name="Poulain J."/>
            <person name="Campsteijn C."/>
            <person name="Adamski M."/>
            <person name="Cross I."/>
            <person name="Yadetie F."/>
            <person name="Muffato M."/>
            <person name="Louis A."/>
            <person name="Butcher S."/>
            <person name="Tsagkogeorga G."/>
            <person name="Konrad A."/>
            <person name="Singh S."/>
            <person name="Jensen M.F."/>
            <person name="Cong E.H."/>
            <person name="Eikeseth-Otteraa H."/>
            <person name="Noel B."/>
            <person name="Anthouard V."/>
            <person name="Porcel B.M."/>
            <person name="Kachouri-Lafond R."/>
            <person name="Nishino A."/>
            <person name="Ugolini M."/>
            <person name="Chourrout P."/>
            <person name="Nishida H."/>
            <person name="Aasland R."/>
            <person name="Huzurbazar S."/>
            <person name="Westhof E."/>
            <person name="Delsuc F."/>
            <person name="Lehrach H."/>
            <person name="Reinhardt R."/>
            <person name="Weissenbach J."/>
            <person name="Roy S.W."/>
            <person name="Artiguenave F."/>
            <person name="Postlethwait J.H."/>
            <person name="Manak J.R."/>
            <person name="Thompson E.M."/>
            <person name="Jaillon O."/>
            <person name="Du Pasquier L."/>
            <person name="Boudinot P."/>
            <person name="Liberles D.A."/>
            <person name="Volff J.N."/>
            <person name="Philippe H."/>
            <person name="Lenhard B."/>
            <person name="Roest Crollius H."/>
            <person name="Wincker P."/>
            <person name="Chourrout D."/>
        </authorList>
    </citation>
    <scope>NUCLEOTIDE SEQUENCE [LARGE SCALE GENOMIC DNA]</scope>
</reference>
<dbReference type="SFLD" id="SFLDG01145">
    <property type="entry name" value="C1.2.1"/>
    <property type="match status" value="1"/>
</dbReference>
<accession>E4X6U0</accession>
<dbReference type="PANTHER" id="PTHR16504">
    <property type="entry name" value="5'(3')-DEOXYRIBONUCLEOTIDASE"/>
    <property type="match status" value="1"/>
</dbReference>
<evidence type="ECO:0000313" key="3">
    <source>
        <dbReference type="Proteomes" id="UP000001307"/>
    </source>
</evidence>
<dbReference type="Gene3D" id="1.10.40.40">
    <property type="entry name" value="Deoxyribonucleotidase, domain 2"/>
    <property type="match status" value="1"/>
</dbReference>
<dbReference type="GO" id="GO:0005739">
    <property type="term" value="C:mitochondrion"/>
    <property type="evidence" value="ECO:0007669"/>
    <property type="project" value="TreeGrafter"/>
</dbReference>
<dbReference type="InterPro" id="IPR036412">
    <property type="entry name" value="HAD-like_sf"/>
</dbReference>
<dbReference type="SUPFAM" id="SSF56784">
    <property type="entry name" value="HAD-like"/>
    <property type="match status" value="1"/>
</dbReference>
<organism evidence="2">
    <name type="scientific">Oikopleura dioica</name>
    <name type="common">Tunicate</name>
    <dbReference type="NCBI Taxonomy" id="34765"/>
    <lineage>
        <taxon>Eukaryota</taxon>
        <taxon>Metazoa</taxon>
        <taxon>Chordata</taxon>
        <taxon>Tunicata</taxon>
        <taxon>Appendicularia</taxon>
        <taxon>Copelata</taxon>
        <taxon>Oikopleuridae</taxon>
        <taxon>Oikopleura</taxon>
    </lineage>
</organism>
<dbReference type="OrthoDB" id="10248475at2759"/>
<dbReference type="SFLD" id="SFLDG01126">
    <property type="entry name" value="C1.2:_Nucleotidase_Like"/>
    <property type="match status" value="1"/>
</dbReference>
<protein>
    <submittedName>
        <fullName evidence="2">Uncharacterized protein</fullName>
    </submittedName>
</protein>
<dbReference type="InterPro" id="IPR023214">
    <property type="entry name" value="HAD_sf"/>
</dbReference>
<dbReference type="GO" id="GO:0008253">
    <property type="term" value="F:5'-nucleotidase activity"/>
    <property type="evidence" value="ECO:0007669"/>
    <property type="project" value="InterPro"/>
</dbReference>
<feature type="active site" description="Proton donor" evidence="1">
    <location>
        <position position="14"/>
    </location>
</feature>